<gene>
    <name evidence="2" type="ORF">TrST_g3964</name>
</gene>
<sequence>MIPPSADNSFLTSTLVKSPPKPTVNQRGGVDFWATRYESEQEGFGDADDYESVGEQSSQDILSVEDSFSYLSLDSDLQPARVDVHKMDLSAPRGAAFSATVRLKSSQALIRGQDQTLPHPRPKAEYPPLRTSFFYDTTHNPQLKTAANLTEEIQEPAWDDVRHWNRENCGWTMSREKRFKPKMKKDKYRDVYVHEENEIEKRAQTAFSLPKTHTPSNSSYPPTEAGDSSMGGGRSYRSYPASATQPKRPHNTDRILGPGDYDHQDPWEVTETCGFVPKSSMFASSSKRDLFLNDAFSKTKLGKVAVTGPMTPAKILRVLEKEREEIAGEAKQHPILDRKVILARQLKEREVRETQRKVEAEEEKKREKERQRKEAEAKMWRSGAKISRLKQRPTTQAGRESMSKAKKMFRKSKAPKTLAPSRSAPTIGLDEARWDQRGQSFTKSVRKAPALSFDPNNKKIYRKVKDIRTGRVTIAKVERDSITTPNAADLFLVLQTTKSKVDPSLASIKTSPAKIYIKEPGKKY</sequence>
<feature type="region of interest" description="Disordered" evidence="1">
    <location>
        <begin position="350"/>
        <end position="424"/>
    </location>
</feature>
<evidence type="ECO:0000313" key="3">
    <source>
        <dbReference type="Proteomes" id="UP001165085"/>
    </source>
</evidence>
<feature type="compositionally biased region" description="Basic and acidic residues" evidence="1">
    <location>
        <begin position="350"/>
        <end position="379"/>
    </location>
</feature>
<feature type="compositionally biased region" description="Polar residues" evidence="1">
    <location>
        <begin position="205"/>
        <end position="221"/>
    </location>
</feature>
<name>A0A9W6ZUE3_9STRA</name>
<evidence type="ECO:0000313" key="2">
    <source>
        <dbReference type="EMBL" id="GMH57532.1"/>
    </source>
</evidence>
<organism evidence="2 3">
    <name type="scientific">Triparma strigata</name>
    <dbReference type="NCBI Taxonomy" id="1606541"/>
    <lineage>
        <taxon>Eukaryota</taxon>
        <taxon>Sar</taxon>
        <taxon>Stramenopiles</taxon>
        <taxon>Ochrophyta</taxon>
        <taxon>Bolidophyceae</taxon>
        <taxon>Parmales</taxon>
        <taxon>Triparmaceae</taxon>
        <taxon>Triparma</taxon>
    </lineage>
</organism>
<dbReference type="Proteomes" id="UP001165085">
    <property type="component" value="Unassembled WGS sequence"/>
</dbReference>
<comment type="caution">
    <text evidence="2">The sequence shown here is derived from an EMBL/GenBank/DDBJ whole genome shotgun (WGS) entry which is preliminary data.</text>
</comment>
<dbReference type="OrthoDB" id="196705at2759"/>
<feature type="region of interest" description="Disordered" evidence="1">
    <location>
        <begin position="203"/>
        <end position="263"/>
    </location>
</feature>
<protein>
    <submittedName>
        <fullName evidence="2">Uncharacterized protein</fullName>
    </submittedName>
</protein>
<accession>A0A9W6ZUE3</accession>
<feature type="compositionally biased region" description="Basic residues" evidence="1">
    <location>
        <begin position="404"/>
        <end position="414"/>
    </location>
</feature>
<evidence type="ECO:0000256" key="1">
    <source>
        <dbReference type="SAM" id="MobiDB-lite"/>
    </source>
</evidence>
<keyword evidence="3" id="KW-1185">Reference proteome</keyword>
<dbReference type="AlphaFoldDB" id="A0A9W6ZUE3"/>
<dbReference type="EMBL" id="BRXY01000047">
    <property type="protein sequence ID" value="GMH57532.1"/>
    <property type="molecule type" value="Genomic_DNA"/>
</dbReference>
<feature type="compositionally biased region" description="Polar residues" evidence="1">
    <location>
        <begin position="1"/>
        <end position="16"/>
    </location>
</feature>
<reference evidence="3" key="1">
    <citation type="journal article" date="2023" name="Commun. Biol.">
        <title>Genome analysis of Parmales, the sister group of diatoms, reveals the evolutionary specialization of diatoms from phago-mixotrophs to photoautotrophs.</title>
        <authorList>
            <person name="Ban H."/>
            <person name="Sato S."/>
            <person name="Yoshikawa S."/>
            <person name="Yamada K."/>
            <person name="Nakamura Y."/>
            <person name="Ichinomiya M."/>
            <person name="Sato N."/>
            <person name="Blanc-Mathieu R."/>
            <person name="Endo H."/>
            <person name="Kuwata A."/>
            <person name="Ogata H."/>
        </authorList>
    </citation>
    <scope>NUCLEOTIDE SEQUENCE [LARGE SCALE GENOMIC DNA]</scope>
    <source>
        <strain evidence="3">NIES 3701</strain>
    </source>
</reference>
<feature type="region of interest" description="Disordered" evidence="1">
    <location>
        <begin position="1"/>
        <end position="28"/>
    </location>
</feature>
<proteinExistence type="predicted"/>